<dbReference type="EMBL" id="CAFBOG010000054">
    <property type="protein sequence ID" value="CAB4976208.1"/>
    <property type="molecule type" value="Genomic_DNA"/>
</dbReference>
<proteinExistence type="predicted"/>
<evidence type="ECO:0000313" key="3">
    <source>
        <dbReference type="EMBL" id="CAB5066703.1"/>
    </source>
</evidence>
<dbReference type="SUPFAM" id="SSF54593">
    <property type="entry name" value="Glyoxalase/Bleomycin resistance protein/Dihydroxybiphenyl dioxygenase"/>
    <property type="match status" value="1"/>
</dbReference>
<accession>A0A6J6YPS2</accession>
<evidence type="ECO:0000313" key="2">
    <source>
        <dbReference type="EMBL" id="CAB4976208.1"/>
    </source>
</evidence>
<dbReference type="EMBL" id="CAFAAQ010000097">
    <property type="protein sequence ID" value="CAB4810475.1"/>
    <property type="molecule type" value="Genomic_DNA"/>
</dbReference>
<organism evidence="1">
    <name type="scientific">freshwater metagenome</name>
    <dbReference type="NCBI Taxonomy" id="449393"/>
    <lineage>
        <taxon>unclassified sequences</taxon>
        <taxon>metagenomes</taxon>
        <taxon>ecological metagenomes</taxon>
    </lineage>
</organism>
<gene>
    <name evidence="1" type="ORF">UFOPK3046_01119</name>
    <name evidence="2" type="ORF">UFOPK3914_00751</name>
    <name evidence="3" type="ORF">UFOPK4354_01030</name>
</gene>
<dbReference type="EMBL" id="CAFBQW010000105">
    <property type="protein sequence ID" value="CAB5066703.1"/>
    <property type="molecule type" value="Genomic_DNA"/>
</dbReference>
<reference evidence="1" key="1">
    <citation type="submission" date="2020-05" db="EMBL/GenBank/DDBJ databases">
        <authorList>
            <person name="Chiriac C."/>
            <person name="Salcher M."/>
            <person name="Ghai R."/>
            <person name="Kavagutti S V."/>
        </authorList>
    </citation>
    <scope>NUCLEOTIDE SEQUENCE</scope>
</reference>
<evidence type="ECO:0000313" key="1">
    <source>
        <dbReference type="EMBL" id="CAB4810475.1"/>
    </source>
</evidence>
<dbReference type="InterPro" id="IPR029068">
    <property type="entry name" value="Glyas_Bleomycin-R_OHBP_Dase"/>
</dbReference>
<sequence>MPADTFGPLEKPALARPLQLELLRLGDTAAAWSAAGFFVSAEATVTLGQTIIQCTGQGEPFQGWQIQDCQIQDCQIQGRTSGSSTPEHSSIDGLELLAASDRGPRLNSVASQPHPNGITSIDHIVVSTGDSQRSIAAFESAGFEVRGSRSTSSYGSPMRQTFFWAGDVIVELMGPDFGEATSESPAQIFGLALVAADLDSTAAALGELLGTPKAAVQTGRQIARLRTNSVGIGLPIAVMSPHPSS</sequence>
<dbReference type="AlphaFoldDB" id="A0A6J6YPS2"/>
<protein>
    <submittedName>
        <fullName evidence="1">Unannotated protein</fullName>
    </submittedName>
</protein>
<name>A0A6J6YPS2_9ZZZZ</name>
<dbReference type="Gene3D" id="3.10.180.10">
    <property type="entry name" value="2,3-Dihydroxybiphenyl 1,2-Dioxygenase, domain 1"/>
    <property type="match status" value="1"/>
</dbReference>